<dbReference type="NCBIfam" id="NF000756">
    <property type="entry name" value="PRK00047.1"/>
    <property type="match status" value="1"/>
</dbReference>
<gene>
    <name evidence="10" type="primary">glpK</name>
    <name evidence="10" type="ORF">H8J70_04615</name>
</gene>
<feature type="domain" description="Carbohydrate kinase FGGY N-terminal" evidence="8">
    <location>
        <begin position="4"/>
        <end position="250"/>
    </location>
</feature>
<evidence type="ECO:0000313" key="10">
    <source>
        <dbReference type="EMBL" id="MBC3536534.1"/>
    </source>
</evidence>
<evidence type="ECO:0000256" key="7">
    <source>
        <dbReference type="RuleBase" id="RU003733"/>
    </source>
</evidence>
<evidence type="ECO:0000313" key="11">
    <source>
        <dbReference type="Proteomes" id="UP000606870"/>
    </source>
</evidence>
<reference evidence="10 11" key="1">
    <citation type="submission" date="2020-08" db="EMBL/GenBank/DDBJ databases">
        <authorList>
            <person name="Liu C."/>
            <person name="Sun Q."/>
        </authorList>
    </citation>
    <scope>NUCLEOTIDE SEQUENCE [LARGE SCALE GENOMIC DNA]</scope>
    <source>
        <strain evidence="10 11">NSJ-59</strain>
    </source>
</reference>
<dbReference type="GO" id="GO:0004370">
    <property type="term" value="F:glycerol kinase activity"/>
    <property type="evidence" value="ECO:0007669"/>
    <property type="project" value="UniProtKB-EC"/>
</dbReference>
<evidence type="ECO:0000256" key="6">
    <source>
        <dbReference type="ARBA" id="ARBA00043149"/>
    </source>
</evidence>
<dbReference type="CDD" id="cd07769">
    <property type="entry name" value="ASKHA_NBD_FGGY_GK"/>
    <property type="match status" value="1"/>
</dbReference>
<evidence type="ECO:0000256" key="3">
    <source>
        <dbReference type="ARBA" id="ARBA00022741"/>
    </source>
</evidence>
<dbReference type="Gene3D" id="3.30.420.40">
    <property type="match status" value="2"/>
</dbReference>
<evidence type="ECO:0000256" key="5">
    <source>
        <dbReference type="ARBA" id="ARBA00022840"/>
    </source>
</evidence>
<sequence length="497" mass="55063">MKKYYMGIDQGTTGTRTLLFDRAWNVIASGYEALPVISEKKGWAEHQVEDIWRSVLGSTAKAMKAANAETDSILSIGINHEGESVIVWDSRTGEPVYPCIVWQDKRNVREIEEIAWQYNDQVKEKTGLMVDTYFSAAKYAWIMAHVPKAKELMEENRLMAGTLDTWLIWKMSHCRVYVTEPSTASRTLLYNVKEKKWDDELAEIFGLQADVLPEICNSAQIYGETDPLDFLGIQAPIAGILVDQQAALIGQGCIHPGMIKTTYGTGCFMLMNTGNVCVDSQYGLLPTVAWQVNGNTTYALDGGVYTTGAATKWLSDSLQIMESPKDSEALAKSIPDNGGLYFVPAFNGLAAPHWDSYASGMMIGINTHTTRAHVVRAALEATAYQVNDVLASMAGDTSIPITVMRCNGAATQNSFLMQFQSDILGIPLELPVIEESTAFGAAFMGAVGIGDYDSLQAIEEFWQVRKVYEPSMPADERDALVYEWHRSVQRAKFWIET</sequence>
<dbReference type="InterPro" id="IPR018483">
    <property type="entry name" value="Carb_kinase_FGGY_CS"/>
</dbReference>
<evidence type="ECO:0000256" key="1">
    <source>
        <dbReference type="ARBA" id="ARBA00009156"/>
    </source>
</evidence>
<dbReference type="InterPro" id="IPR000577">
    <property type="entry name" value="Carb_kinase_FGGY"/>
</dbReference>
<name>A0ABR6VGW6_9FIRM</name>
<dbReference type="SUPFAM" id="SSF53067">
    <property type="entry name" value="Actin-like ATPase domain"/>
    <property type="match status" value="2"/>
</dbReference>
<dbReference type="PIRSF" id="PIRSF000538">
    <property type="entry name" value="GlpK"/>
    <property type="match status" value="1"/>
</dbReference>
<dbReference type="InterPro" id="IPR043129">
    <property type="entry name" value="ATPase_NBD"/>
</dbReference>
<keyword evidence="4 7" id="KW-0418">Kinase</keyword>
<dbReference type="EMBL" id="JACOGK010000009">
    <property type="protein sequence ID" value="MBC3536534.1"/>
    <property type="molecule type" value="Genomic_DNA"/>
</dbReference>
<dbReference type="PANTHER" id="PTHR10196">
    <property type="entry name" value="SUGAR KINASE"/>
    <property type="match status" value="1"/>
</dbReference>
<evidence type="ECO:0000256" key="4">
    <source>
        <dbReference type="ARBA" id="ARBA00022777"/>
    </source>
</evidence>
<protein>
    <recommendedName>
        <fullName evidence="6">ATP:glycerol 3-phosphotransferase</fullName>
    </recommendedName>
</protein>
<organism evidence="10 11">
    <name type="scientific">Megasphaera hominis</name>
    <dbReference type="NCBI Taxonomy" id="159836"/>
    <lineage>
        <taxon>Bacteria</taxon>
        <taxon>Bacillati</taxon>
        <taxon>Bacillota</taxon>
        <taxon>Negativicutes</taxon>
        <taxon>Veillonellales</taxon>
        <taxon>Veillonellaceae</taxon>
        <taxon>Megasphaera</taxon>
    </lineage>
</organism>
<keyword evidence="2 7" id="KW-0808">Transferase</keyword>
<dbReference type="PROSITE" id="PS00445">
    <property type="entry name" value="FGGY_KINASES_2"/>
    <property type="match status" value="1"/>
</dbReference>
<accession>A0ABR6VGW6</accession>
<comment type="similarity">
    <text evidence="1 7">Belongs to the FGGY kinase family.</text>
</comment>
<evidence type="ECO:0000256" key="2">
    <source>
        <dbReference type="ARBA" id="ARBA00022679"/>
    </source>
</evidence>
<evidence type="ECO:0000259" key="9">
    <source>
        <dbReference type="Pfam" id="PF02782"/>
    </source>
</evidence>
<dbReference type="RefSeq" id="WP_186502689.1">
    <property type="nucleotide sequence ID" value="NZ_JACOGK010000009.1"/>
</dbReference>
<keyword evidence="11" id="KW-1185">Reference proteome</keyword>
<comment type="caution">
    <text evidence="10">The sequence shown here is derived from an EMBL/GenBank/DDBJ whole genome shotgun (WGS) entry which is preliminary data.</text>
</comment>
<dbReference type="InterPro" id="IPR018485">
    <property type="entry name" value="FGGY_C"/>
</dbReference>
<dbReference type="Pfam" id="PF02782">
    <property type="entry name" value="FGGY_C"/>
    <property type="match status" value="1"/>
</dbReference>
<feature type="domain" description="Carbohydrate kinase FGGY C-terminal" evidence="9">
    <location>
        <begin position="261"/>
        <end position="447"/>
    </location>
</feature>
<proteinExistence type="inferred from homology"/>
<dbReference type="InterPro" id="IPR018484">
    <property type="entry name" value="FGGY_N"/>
</dbReference>
<dbReference type="Proteomes" id="UP000606870">
    <property type="component" value="Unassembled WGS sequence"/>
</dbReference>
<keyword evidence="3" id="KW-0547">Nucleotide-binding</keyword>
<dbReference type="PANTHER" id="PTHR10196:SF69">
    <property type="entry name" value="GLYCEROL KINASE"/>
    <property type="match status" value="1"/>
</dbReference>
<keyword evidence="5" id="KW-0067">ATP-binding</keyword>
<dbReference type="Pfam" id="PF00370">
    <property type="entry name" value="FGGY_N"/>
    <property type="match status" value="1"/>
</dbReference>
<evidence type="ECO:0000259" key="8">
    <source>
        <dbReference type="Pfam" id="PF00370"/>
    </source>
</evidence>